<evidence type="ECO:0000256" key="1">
    <source>
        <dbReference type="ARBA" id="ARBA00004141"/>
    </source>
</evidence>
<feature type="transmembrane region" description="Helical" evidence="11">
    <location>
        <begin position="351"/>
        <end position="372"/>
    </location>
</feature>
<evidence type="ECO:0000259" key="13">
    <source>
        <dbReference type="PROSITE" id="PS50929"/>
    </source>
</evidence>
<evidence type="ECO:0000256" key="9">
    <source>
        <dbReference type="ARBA" id="ARBA00023180"/>
    </source>
</evidence>
<evidence type="ECO:0000256" key="6">
    <source>
        <dbReference type="ARBA" id="ARBA00022840"/>
    </source>
</evidence>
<feature type="transmembrane region" description="Helical" evidence="11">
    <location>
        <begin position="241"/>
        <end position="264"/>
    </location>
</feature>
<dbReference type="GO" id="GO:0016887">
    <property type="term" value="F:ATP hydrolysis activity"/>
    <property type="evidence" value="ECO:0007669"/>
    <property type="project" value="InterPro"/>
</dbReference>
<keyword evidence="3 11" id="KW-0812">Transmembrane</keyword>
<dbReference type="PROSITE" id="PS00211">
    <property type="entry name" value="ABC_TRANSPORTER_1"/>
    <property type="match status" value="2"/>
</dbReference>
<feature type="region of interest" description="Disordered" evidence="10">
    <location>
        <begin position="464"/>
        <end position="485"/>
    </location>
</feature>
<dbReference type="Gene3D" id="1.20.1560.10">
    <property type="entry name" value="ABC transporter type 1, transmembrane domain"/>
    <property type="match status" value="2"/>
</dbReference>
<dbReference type="SUPFAM" id="SSF52540">
    <property type="entry name" value="P-loop containing nucleoside triphosphate hydrolases"/>
    <property type="match status" value="2"/>
</dbReference>
<feature type="transmembrane region" description="Helical" evidence="11">
    <location>
        <begin position="270"/>
        <end position="288"/>
    </location>
</feature>
<dbReference type="InterPro" id="IPR036640">
    <property type="entry name" value="ABC1_TM_sf"/>
</dbReference>
<feature type="transmembrane region" description="Helical" evidence="11">
    <location>
        <begin position="114"/>
        <end position="133"/>
    </location>
</feature>
<feature type="domain" description="ABC transporter" evidence="12">
    <location>
        <begin position="473"/>
        <end position="719"/>
    </location>
</feature>
<dbReference type="SMART" id="SM00382">
    <property type="entry name" value="AAA"/>
    <property type="match status" value="2"/>
</dbReference>
<dbReference type="GO" id="GO:0000329">
    <property type="term" value="C:fungal-type vacuole membrane"/>
    <property type="evidence" value="ECO:0007669"/>
    <property type="project" value="TreeGrafter"/>
</dbReference>
<feature type="transmembrane region" description="Helical" evidence="11">
    <location>
        <begin position="1065"/>
        <end position="1085"/>
    </location>
</feature>
<keyword evidence="15" id="KW-1185">Reference proteome</keyword>
<keyword evidence="6" id="KW-0067">ATP-binding</keyword>
<dbReference type="Pfam" id="PF00005">
    <property type="entry name" value="ABC_tran"/>
    <property type="match status" value="2"/>
</dbReference>
<evidence type="ECO:0000256" key="5">
    <source>
        <dbReference type="ARBA" id="ARBA00022741"/>
    </source>
</evidence>
<sequence>MIPLWVLVGTIPRPLNPKNLEIDAHETVEVRDHKVYRSDLALSPEATAGILSWTAFYWMQSLVSFGYRHPIARSDIYAMTYYHLARFSYLEFTSTKEWCESKRLVRRLYATNKLAIWLQFVFSTAAVFLSYVSPYFQQRFLEYIENPNGRPLQVAYTYVFGMFAGSIIKLICNNIQLYYGRRWNVRTLAMLDSEIYDKTLRRKDMSGKVVGKDDKENTEKASGTGKITNLMSIDADRLADLPAYVFMFYNAPVEVVIATVYLYYLLGTAAFVGVGAMILCFPLTTYIITKLGKKYEELTAARDRRNDLLNELLQGVRMIKFFAWEDNWTDRVKTVRAEEVKALVWNIIYDIMLEVLFASVPVFVTASSFIYYTKVAGNELSASVVFVSITLFAMLRRPIILIPDSFTTFMECYISLKRIVNYLSEPEVGDGIAPVAIKVSPGQTPQDAVARTGFEESTFKWHVAPPSEDDAKDKTKSVEEEEAQTTPFSLQTPAFDFPTGQLTLVCGPTGSGKTSLLFALLGEMDITSGHAFLPSKNSIVTDQVFSMVDETTDLRLNKVAYVAQTPYLQQASIRDNILFGEPFDAARYKKVLYACALIPDLKTFADSDRTEIGEKGISLSGGQKQRVSLARAVYSHAKTVLLDDCLSAVDSHTAKHIFYHCIKGDLLRHRTVVLVTHHVRLCLPAAQYLVKVEQGRVAGHGHIAALRSSGELLALVGDEMTNASSASNSEDEDDEANQDPASHDWDSFDVETDAALTKKLVEEETSAEGSVKLEVYRAYFNACGGVWFWAVLMLSYIITRVFMFGETWWLRLWAAAYAEPSPFASFAANDNTALFIVNTLRTWANQVDVNYYIGVYVLICFGSILGGTLRNVVLFWGSLRGARILFFQLFQRVLHAPMRFFDTTPIGRILNRFGKDITVIDLRMARSANFLLDCAVGLIQSTIIITFITPQFAVVAFIVSGLYFLIGSYYLSTSRSLKRLNSVSRSPIYTHFTETIVGVTTIRAYGQQTNFLYSLYDKVDTYIAPYYLLWMANRWLYCRMEFTGAFVTLSAGVFILTNLKYMDAGLAGISLYYAYTFLESVFWFIRQYTEVEMNLNSVERVQEYLQIDQEAPAVIDGRRPPTTWPAEGAIQVKDLEIRYAPELDAVIRRISFDVKPHEKVAVCGRTGSGKSTMALAFFRLLETSHGSIEIDGIDIGHIGLEDLRSKITIIPQDAVLFSGTIRSNLDPFSEHEDSELWDALHRVHLISSTPTTSNTIATNTPSTSSGASTLSAEQVHQTNVFENLESPISEDGKNLSQGQRQLLCMARALLRRNKVVIMDEATSSVDFETDRKIQTTIATEFSQCTIICIAHRLHTVIDYDRILVLDNGEVVEYENPYTLINDSQSAFYKMCRKSGEFDTLYAAAKQKHQLVDVEQ</sequence>
<evidence type="ECO:0000256" key="7">
    <source>
        <dbReference type="ARBA" id="ARBA00022989"/>
    </source>
</evidence>
<evidence type="ECO:0000256" key="8">
    <source>
        <dbReference type="ARBA" id="ARBA00023136"/>
    </source>
</evidence>
<dbReference type="PROSITE" id="PS50929">
    <property type="entry name" value="ABC_TM1F"/>
    <property type="match status" value="2"/>
</dbReference>
<feature type="transmembrane region" description="Helical" evidence="11">
    <location>
        <begin position="954"/>
        <end position="972"/>
    </location>
</feature>
<evidence type="ECO:0000256" key="2">
    <source>
        <dbReference type="ARBA" id="ARBA00022448"/>
    </source>
</evidence>
<dbReference type="InterPro" id="IPR003593">
    <property type="entry name" value="AAA+_ATPase"/>
</dbReference>
<gene>
    <name evidence="14" type="ORF">DM01DRAFT_1018486</name>
</gene>
<accession>A0A1X2GKU6</accession>
<keyword evidence="5" id="KW-0547">Nucleotide-binding</keyword>
<dbReference type="PANTHER" id="PTHR24223:SF353">
    <property type="entry name" value="ABC TRANSPORTER ATP-BINDING PROTEIN_PERMEASE VMR1-RELATED"/>
    <property type="match status" value="1"/>
</dbReference>
<evidence type="ECO:0000313" key="15">
    <source>
        <dbReference type="Proteomes" id="UP000242146"/>
    </source>
</evidence>
<dbReference type="FunFam" id="1.20.1560.10:FF:000013">
    <property type="entry name" value="ABC transporter C family member 2"/>
    <property type="match status" value="1"/>
</dbReference>
<keyword evidence="9" id="KW-0325">Glycoprotein</keyword>
<dbReference type="PANTHER" id="PTHR24223">
    <property type="entry name" value="ATP-BINDING CASSETTE SUB-FAMILY C"/>
    <property type="match status" value="1"/>
</dbReference>
<dbReference type="InterPro" id="IPR050173">
    <property type="entry name" value="ABC_transporter_C-like"/>
</dbReference>
<name>A0A1X2GKU6_9FUNG</name>
<keyword evidence="7 11" id="KW-1133">Transmembrane helix</keyword>
<dbReference type="InterPro" id="IPR017871">
    <property type="entry name" value="ABC_transporter-like_CS"/>
</dbReference>
<dbReference type="OrthoDB" id="6500128at2759"/>
<dbReference type="CDD" id="cd18604">
    <property type="entry name" value="ABC_6TM_VMR1_D2_like"/>
    <property type="match status" value="1"/>
</dbReference>
<dbReference type="Pfam" id="PF00664">
    <property type="entry name" value="ABC_membrane"/>
    <property type="match status" value="2"/>
</dbReference>
<comment type="caution">
    <text evidence="14">The sequence shown here is derived from an EMBL/GenBank/DDBJ whole genome shotgun (WGS) entry which is preliminary data.</text>
</comment>
<dbReference type="Proteomes" id="UP000242146">
    <property type="component" value="Unassembled WGS sequence"/>
</dbReference>
<dbReference type="FunFam" id="3.40.50.300:FF:000825">
    <property type="entry name" value="ABC bile acid transporter"/>
    <property type="match status" value="1"/>
</dbReference>
<feature type="transmembrane region" description="Helical" evidence="11">
    <location>
        <begin position="1036"/>
        <end position="1059"/>
    </location>
</feature>
<dbReference type="InterPro" id="IPR027417">
    <property type="entry name" value="P-loop_NTPase"/>
</dbReference>
<keyword evidence="4" id="KW-0677">Repeat</keyword>
<feature type="transmembrane region" description="Helical" evidence="11">
    <location>
        <begin position="851"/>
        <end position="876"/>
    </location>
</feature>
<dbReference type="FunFam" id="3.40.50.300:FF:000565">
    <property type="entry name" value="ABC bile acid transporter"/>
    <property type="match status" value="1"/>
</dbReference>
<evidence type="ECO:0000256" key="3">
    <source>
        <dbReference type="ARBA" id="ARBA00022692"/>
    </source>
</evidence>
<keyword evidence="8 11" id="KW-0472">Membrane</keyword>
<feature type="transmembrane region" description="Helical" evidence="11">
    <location>
        <begin position="778"/>
        <end position="798"/>
    </location>
</feature>
<reference evidence="14 15" key="1">
    <citation type="submission" date="2016-07" db="EMBL/GenBank/DDBJ databases">
        <title>Pervasive Adenine N6-methylation of Active Genes in Fungi.</title>
        <authorList>
            <consortium name="DOE Joint Genome Institute"/>
            <person name="Mondo S.J."/>
            <person name="Dannebaum R.O."/>
            <person name="Kuo R.C."/>
            <person name="Labutti K."/>
            <person name="Haridas S."/>
            <person name="Kuo A."/>
            <person name="Salamov A."/>
            <person name="Ahrendt S.R."/>
            <person name="Lipzen A."/>
            <person name="Sullivan W."/>
            <person name="Andreopoulos W.B."/>
            <person name="Clum A."/>
            <person name="Lindquist E."/>
            <person name="Daum C."/>
            <person name="Ramamoorthy G.K."/>
            <person name="Gryganskyi A."/>
            <person name="Culley D."/>
            <person name="Magnuson J.K."/>
            <person name="James T.Y."/>
            <person name="O'Malley M.A."/>
            <person name="Stajich J.E."/>
            <person name="Spatafora J.W."/>
            <person name="Visel A."/>
            <person name="Grigoriev I.V."/>
        </authorList>
    </citation>
    <scope>NUCLEOTIDE SEQUENCE [LARGE SCALE GENOMIC DNA]</scope>
    <source>
        <strain evidence="14 15">NRRL 3301</strain>
    </source>
</reference>
<organism evidence="14 15">
    <name type="scientific">Hesseltinella vesiculosa</name>
    <dbReference type="NCBI Taxonomy" id="101127"/>
    <lineage>
        <taxon>Eukaryota</taxon>
        <taxon>Fungi</taxon>
        <taxon>Fungi incertae sedis</taxon>
        <taxon>Mucoromycota</taxon>
        <taxon>Mucoromycotina</taxon>
        <taxon>Mucoromycetes</taxon>
        <taxon>Mucorales</taxon>
        <taxon>Cunninghamellaceae</taxon>
        <taxon>Hesseltinella</taxon>
    </lineage>
</organism>
<proteinExistence type="predicted"/>
<dbReference type="STRING" id="101127.A0A1X2GKU6"/>
<feature type="compositionally biased region" description="Basic and acidic residues" evidence="10">
    <location>
        <begin position="469"/>
        <end position="478"/>
    </location>
</feature>
<dbReference type="GO" id="GO:0005524">
    <property type="term" value="F:ATP binding"/>
    <property type="evidence" value="ECO:0007669"/>
    <property type="project" value="UniProtKB-KW"/>
</dbReference>
<evidence type="ECO:0000313" key="14">
    <source>
        <dbReference type="EMBL" id="ORX56336.1"/>
    </source>
</evidence>
<dbReference type="PROSITE" id="PS50893">
    <property type="entry name" value="ABC_TRANSPORTER_2"/>
    <property type="match status" value="2"/>
</dbReference>
<evidence type="ECO:0008006" key="16">
    <source>
        <dbReference type="Google" id="ProtNLM"/>
    </source>
</evidence>
<dbReference type="CDD" id="cd03244">
    <property type="entry name" value="ABCC_MRP_domain2"/>
    <property type="match status" value="1"/>
</dbReference>
<feature type="domain" description="ABC transmembrane type-1" evidence="13">
    <location>
        <begin position="117"/>
        <end position="411"/>
    </location>
</feature>
<keyword evidence="2" id="KW-0813">Transport</keyword>
<dbReference type="SUPFAM" id="SSF90123">
    <property type="entry name" value="ABC transporter transmembrane region"/>
    <property type="match status" value="2"/>
</dbReference>
<dbReference type="EMBL" id="MCGT01000010">
    <property type="protein sequence ID" value="ORX56336.1"/>
    <property type="molecule type" value="Genomic_DNA"/>
</dbReference>
<feature type="transmembrane region" description="Helical" evidence="11">
    <location>
        <begin position="378"/>
        <end position="395"/>
    </location>
</feature>
<dbReference type="GO" id="GO:0140359">
    <property type="term" value="F:ABC-type transporter activity"/>
    <property type="evidence" value="ECO:0007669"/>
    <property type="project" value="InterPro"/>
</dbReference>
<feature type="transmembrane region" description="Helical" evidence="11">
    <location>
        <begin position="930"/>
        <end position="948"/>
    </location>
</feature>
<dbReference type="InterPro" id="IPR011527">
    <property type="entry name" value="ABC1_TM_dom"/>
</dbReference>
<evidence type="ECO:0000256" key="11">
    <source>
        <dbReference type="SAM" id="Phobius"/>
    </source>
</evidence>
<dbReference type="InterPro" id="IPR003439">
    <property type="entry name" value="ABC_transporter-like_ATP-bd"/>
</dbReference>
<feature type="domain" description="ABC transporter" evidence="12">
    <location>
        <begin position="1130"/>
        <end position="1392"/>
    </location>
</feature>
<dbReference type="CDD" id="cd18596">
    <property type="entry name" value="ABC_6TM_VMR1_D1_like"/>
    <property type="match status" value="1"/>
</dbReference>
<protein>
    <recommendedName>
        <fullName evidence="16">P-loop containing nucleoside triphosphate hydrolase protein</fullName>
    </recommendedName>
</protein>
<evidence type="ECO:0000256" key="10">
    <source>
        <dbReference type="SAM" id="MobiDB-lite"/>
    </source>
</evidence>
<comment type="subcellular location">
    <subcellularLocation>
        <location evidence="1">Membrane</location>
        <topology evidence="1">Multi-pass membrane protein</topology>
    </subcellularLocation>
</comment>
<dbReference type="CDD" id="cd03250">
    <property type="entry name" value="ABCC_MRP_domain1"/>
    <property type="match status" value="1"/>
</dbReference>
<feature type="domain" description="ABC transmembrane type-1" evidence="13">
    <location>
        <begin position="790"/>
        <end position="1093"/>
    </location>
</feature>
<evidence type="ECO:0000259" key="12">
    <source>
        <dbReference type="PROSITE" id="PS50893"/>
    </source>
</evidence>
<feature type="region of interest" description="Disordered" evidence="10">
    <location>
        <begin position="723"/>
        <end position="746"/>
    </location>
</feature>
<dbReference type="Gene3D" id="3.40.50.300">
    <property type="entry name" value="P-loop containing nucleotide triphosphate hydrolases"/>
    <property type="match status" value="2"/>
</dbReference>
<feature type="transmembrane region" description="Helical" evidence="11">
    <location>
        <begin position="153"/>
        <end position="172"/>
    </location>
</feature>
<evidence type="ECO:0000256" key="4">
    <source>
        <dbReference type="ARBA" id="ARBA00022737"/>
    </source>
</evidence>